<dbReference type="InterPro" id="IPR035425">
    <property type="entry name" value="CENP-T/H4_C"/>
</dbReference>
<dbReference type="GO" id="GO:0005694">
    <property type="term" value="C:chromosome"/>
    <property type="evidence" value="ECO:0007669"/>
    <property type="project" value="UniProtKB-SubCell"/>
</dbReference>
<dbReference type="CDD" id="cd22920">
    <property type="entry name" value="HFD_CENP-T"/>
    <property type="match status" value="1"/>
</dbReference>
<protein>
    <submittedName>
        <fullName evidence="7">Histone-fold domain containing protein</fullName>
    </submittedName>
</protein>
<dbReference type="GO" id="GO:0046982">
    <property type="term" value="F:protein heterodimerization activity"/>
    <property type="evidence" value="ECO:0007669"/>
    <property type="project" value="InterPro"/>
</dbReference>
<evidence type="ECO:0000256" key="3">
    <source>
        <dbReference type="ARBA" id="ARBA00022454"/>
    </source>
</evidence>
<feature type="compositionally biased region" description="Acidic residues" evidence="5">
    <location>
        <begin position="144"/>
        <end position="172"/>
    </location>
</feature>
<name>A0A167SX89_CORFA</name>
<feature type="region of interest" description="Disordered" evidence="5">
    <location>
        <begin position="1"/>
        <end position="237"/>
    </location>
</feature>
<dbReference type="Gene3D" id="1.10.20.10">
    <property type="entry name" value="Histone, subunit A"/>
    <property type="match status" value="1"/>
</dbReference>
<feature type="compositionally biased region" description="Polar residues" evidence="5">
    <location>
        <begin position="117"/>
        <end position="129"/>
    </location>
</feature>
<dbReference type="SUPFAM" id="SSF47113">
    <property type="entry name" value="Histone-fold"/>
    <property type="match status" value="1"/>
</dbReference>
<evidence type="ECO:0000256" key="2">
    <source>
        <dbReference type="ARBA" id="ARBA00004286"/>
    </source>
</evidence>
<dbReference type="RefSeq" id="XP_018703137.1">
    <property type="nucleotide sequence ID" value="XM_018849639.1"/>
</dbReference>
<comment type="subcellular location">
    <subcellularLocation>
        <location evidence="2">Chromosome</location>
    </subcellularLocation>
    <subcellularLocation>
        <location evidence="1">Nucleus</location>
    </subcellularLocation>
</comment>
<evidence type="ECO:0000259" key="6">
    <source>
        <dbReference type="Pfam" id="PF15511"/>
    </source>
</evidence>
<dbReference type="InterPro" id="IPR009072">
    <property type="entry name" value="Histone-fold"/>
</dbReference>
<feature type="compositionally biased region" description="Basic and acidic residues" evidence="5">
    <location>
        <begin position="367"/>
        <end position="384"/>
    </location>
</feature>
<evidence type="ECO:0000313" key="8">
    <source>
        <dbReference type="Proteomes" id="UP000076744"/>
    </source>
</evidence>
<dbReference type="GeneID" id="30022327"/>
<gene>
    <name evidence="7" type="ORF">ISF_06035</name>
</gene>
<dbReference type="STRING" id="1081104.A0A167SX89"/>
<feature type="compositionally biased region" description="Low complexity" evidence="5">
    <location>
        <begin position="65"/>
        <end position="76"/>
    </location>
</feature>
<dbReference type="OrthoDB" id="10071681at2759"/>
<dbReference type="AlphaFoldDB" id="A0A167SX89"/>
<feature type="compositionally biased region" description="Polar residues" evidence="5">
    <location>
        <begin position="20"/>
        <end position="37"/>
    </location>
</feature>
<dbReference type="GO" id="GO:0000712">
    <property type="term" value="P:resolution of meiotic recombination intermediates"/>
    <property type="evidence" value="ECO:0007669"/>
    <property type="project" value="TreeGrafter"/>
</dbReference>
<evidence type="ECO:0000256" key="1">
    <source>
        <dbReference type="ARBA" id="ARBA00004123"/>
    </source>
</evidence>
<sequence>MADTPTGGSSRPAATPAGRTPSQRTPSERTSNPNASVHTPLDRTGPRELANSVRRGLSASGGRRNNAPTPHATAARRALEQRRTAMFTPGKNRRRSLREQHQTPMNILNQLAKRLAPSTQQVPAASSSPMVREPRLSLRPVAEREEEEEDDDDDYLEDEADVEEEDDDDEELPAPPRLSLALQEDEDDTIELRPPRLSVLPDDNFTNYTVGSVELPREQPKSRYSRGSLGSVRRSDYFDPNEQTVEISGRQSDFFPGSLLENLQGRAEDNAAAFERFDNDATMRTLGRESEFTLGVPPDMADQTTFMLSEPGGDAPPTSPFPGDSAAAAAARTGGDTTRGNISFIPDISAAGEDLPAFGDDDDDDDHRERETFDDIEPTGRQDREEQEEEEDAESGRRRVSALTHGETFISEGEDSDPADATARQQDTSRLSLVGGPAPARRGPKPKKKVKRISRHGAEYPPLPAPFVRRVAHRAVQSSGLSNHRISSDVLAALTQASEWFFEQLGDDLGAYADHAKRTVIEESDVLTLMKR</sequence>
<dbReference type="GO" id="GO:0071821">
    <property type="term" value="C:FANCM-MHF complex"/>
    <property type="evidence" value="ECO:0007669"/>
    <property type="project" value="TreeGrafter"/>
</dbReference>
<feature type="compositionally biased region" description="Basic residues" evidence="5">
    <location>
        <begin position="442"/>
        <end position="455"/>
    </location>
</feature>
<dbReference type="PANTHER" id="PTHR22980:SF5">
    <property type="entry name" value="CENP-T_HISTONE H4 HISTONE FOLD DOMAIN-CONTAINING PROTEIN"/>
    <property type="match status" value="1"/>
</dbReference>
<dbReference type="PANTHER" id="PTHR22980">
    <property type="entry name" value="CORTISTATIN"/>
    <property type="match status" value="1"/>
</dbReference>
<feature type="region of interest" description="Disordered" evidence="5">
    <location>
        <begin position="293"/>
        <end position="458"/>
    </location>
</feature>
<keyword evidence="3" id="KW-0158">Chromosome</keyword>
<feature type="domain" description="CENP-T/Histone H4 histone fold" evidence="6">
    <location>
        <begin position="456"/>
        <end position="532"/>
    </location>
</feature>
<dbReference type="EMBL" id="AZHB01000015">
    <property type="protein sequence ID" value="OAA60024.1"/>
    <property type="molecule type" value="Genomic_DNA"/>
</dbReference>
<dbReference type="GO" id="GO:0031297">
    <property type="term" value="P:replication fork processing"/>
    <property type="evidence" value="ECO:0007669"/>
    <property type="project" value="TreeGrafter"/>
</dbReference>
<evidence type="ECO:0000256" key="5">
    <source>
        <dbReference type="SAM" id="MobiDB-lite"/>
    </source>
</evidence>
<dbReference type="Proteomes" id="UP000076744">
    <property type="component" value="Unassembled WGS sequence"/>
</dbReference>
<reference evidence="7 8" key="1">
    <citation type="journal article" date="2016" name="Genome Biol. Evol.">
        <title>Divergent and convergent evolution of fungal pathogenicity.</title>
        <authorList>
            <person name="Shang Y."/>
            <person name="Xiao G."/>
            <person name="Zheng P."/>
            <person name="Cen K."/>
            <person name="Zhan S."/>
            <person name="Wang C."/>
        </authorList>
    </citation>
    <scope>NUCLEOTIDE SEQUENCE [LARGE SCALE GENOMIC DNA]</scope>
    <source>
        <strain evidence="7 8">ARSEF 2679</strain>
    </source>
</reference>
<dbReference type="Pfam" id="PF15511">
    <property type="entry name" value="CENP-T_C"/>
    <property type="match status" value="1"/>
</dbReference>
<evidence type="ECO:0000256" key="4">
    <source>
        <dbReference type="ARBA" id="ARBA00023242"/>
    </source>
</evidence>
<dbReference type="GO" id="GO:0003682">
    <property type="term" value="F:chromatin binding"/>
    <property type="evidence" value="ECO:0007669"/>
    <property type="project" value="TreeGrafter"/>
</dbReference>
<comment type="caution">
    <text evidence="7">The sequence shown here is derived from an EMBL/GenBank/DDBJ whole genome shotgun (WGS) entry which is preliminary data.</text>
</comment>
<organism evidence="7 8">
    <name type="scientific">Cordyceps fumosorosea (strain ARSEF 2679)</name>
    <name type="common">Isaria fumosorosea</name>
    <dbReference type="NCBI Taxonomy" id="1081104"/>
    <lineage>
        <taxon>Eukaryota</taxon>
        <taxon>Fungi</taxon>
        <taxon>Dikarya</taxon>
        <taxon>Ascomycota</taxon>
        <taxon>Pezizomycotina</taxon>
        <taxon>Sordariomycetes</taxon>
        <taxon>Hypocreomycetidae</taxon>
        <taxon>Hypocreales</taxon>
        <taxon>Cordycipitaceae</taxon>
        <taxon>Cordyceps</taxon>
    </lineage>
</organism>
<keyword evidence="8" id="KW-1185">Reference proteome</keyword>
<keyword evidence="4" id="KW-0539">Nucleus</keyword>
<proteinExistence type="predicted"/>
<accession>A0A167SX89</accession>
<evidence type="ECO:0000313" key="7">
    <source>
        <dbReference type="EMBL" id="OAA60024.1"/>
    </source>
</evidence>